<gene>
    <name evidence="1" type="ORF">H2136_08200</name>
</gene>
<accession>A0A926FLA2</accession>
<dbReference type="Gene3D" id="2.150.10.10">
    <property type="entry name" value="Serralysin-like metalloprotease, C-terminal"/>
    <property type="match status" value="1"/>
</dbReference>
<sequence>MGNDTLIGGASVIEHLIGGDGDDILIGGKNATSSVKLQGMGQRYAHLSKSEGNHVLLRW</sequence>
<dbReference type="EMBL" id="JACLAN010000003">
    <property type="protein sequence ID" value="MBC8673963.1"/>
    <property type="molecule type" value="Genomic_DNA"/>
</dbReference>
<evidence type="ECO:0000313" key="1">
    <source>
        <dbReference type="EMBL" id="MBC8673963.1"/>
    </source>
</evidence>
<dbReference type="SUPFAM" id="SSF51120">
    <property type="entry name" value="beta-Roll"/>
    <property type="match status" value="1"/>
</dbReference>
<dbReference type="AlphaFoldDB" id="A0A926FLA2"/>
<reference evidence="1" key="1">
    <citation type="submission" date="2020-07" db="EMBL/GenBank/DDBJ databases">
        <title>Carbapenem Resistant Aeromonas hydrophila Carrying blacphA7 Isolated from Two Solid Organ Transplant Patients.</title>
        <authorList>
            <person name="Hilt E."/>
            <person name="Fitzwater S.P."/>
            <person name="Ward K."/>
            <person name="De St Maurice A."/>
            <person name="Chandrasekaran S."/>
            <person name="Garner O.B."/>
            <person name="Yang S."/>
        </authorList>
    </citation>
    <scope>NUCLEOTIDE SEQUENCE</scope>
    <source>
        <strain evidence="1">B-1</strain>
    </source>
</reference>
<name>A0A926FLA2_AERHY</name>
<comment type="caution">
    <text evidence="1">The sequence shown here is derived from an EMBL/GenBank/DDBJ whole genome shotgun (WGS) entry which is preliminary data.</text>
</comment>
<organism evidence="1">
    <name type="scientific">Aeromonas hydrophila</name>
    <dbReference type="NCBI Taxonomy" id="644"/>
    <lineage>
        <taxon>Bacteria</taxon>
        <taxon>Pseudomonadati</taxon>
        <taxon>Pseudomonadota</taxon>
        <taxon>Gammaproteobacteria</taxon>
        <taxon>Aeromonadales</taxon>
        <taxon>Aeromonadaceae</taxon>
        <taxon>Aeromonas</taxon>
    </lineage>
</organism>
<dbReference type="InterPro" id="IPR011049">
    <property type="entry name" value="Serralysin-like_metalloprot_C"/>
</dbReference>
<protein>
    <submittedName>
        <fullName evidence="1">Uncharacterized protein</fullName>
    </submittedName>
</protein>
<proteinExistence type="predicted"/>